<dbReference type="Proteomes" id="UP000661507">
    <property type="component" value="Unassembled WGS sequence"/>
</dbReference>
<comment type="caution">
    <text evidence="3">The sequence shown here is derived from an EMBL/GenBank/DDBJ whole genome shotgun (WGS) entry which is preliminary data.</text>
</comment>
<dbReference type="EMBL" id="BMKW01000025">
    <property type="protein sequence ID" value="GGJ43149.1"/>
    <property type="molecule type" value="Genomic_DNA"/>
</dbReference>
<dbReference type="Gene3D" id="3.40.190.10">
    <property type="entry name" value="Periplasmic binding protein-like II"/>
    <property type="match status" value="1"/>
</dbReference>
<dbReference type="InterPro" id="IPR005064">
    <property type="entry name" value="BUG"/>
</dbReference>
<protein>
    <recommendedName>
        <fullName evidence="5">Tripartite tricarboxylate transporter substrate binding protein</fullName>
    </recommendedName>
</protein>
<reference evidence="3" key="1">
    <citation type="journal article" date="2014" name="Int. J. Syst. Evol. Microbiol.">
        <title>Complete genome sequence of Corynebacterium casei LMG S-19264T (=DSM 44701T), isolated from a smear-ripened cheese.</title>
        <authorList>
            <consortium name="US DOE Joint Genome Institute (JGI-PGF)"/>
            <person name="Walter F."/>
            <person name="Albersmeier A."/>
            <person name="Kalinowski J."/>
            <person name="Ruckert C."/>
        </authorList>
    </citation>
    <scope>NUCLEOTIDE SEQUENCE</scope>
    <source>
        <strain evidence="3">CGMCC 1.3617</strain>
    </source>
</reference>
<comment type="similarity">
    <text evidence="1">Belongs to the UPF0065 (bug) family.</text>
</comment>
<evidence type="ECO:0008006" key="5">
    <source>
        <dbReference type="Google" id="ProtNLM"/>
    </source>
</evidence>
<dbReference type="Pfam" id="PF03401">
    <property type="entry name" value="TctC"/>
    <property type="match status" value="1"/>
</dbReference>
<accession>A0A917L3N0</accession>
<feature type="chain" id="PRO_5037363749" description="Tripartite tricarboxylate transporter substrate binding protein" evidence="2">
    <location>
        <begin position="30"/>
        <end position="333"/>
    </location>
</feature>
<dbReference type="InterPro" id="IPR042100">
    <property type="entry name" value="Bug_dom1"/>
</dbReference>
<feature type="signal peptide" evidence="2">
    <location>
        <begin position="1"/>
        <end position="29"/>
    </location>
</feature>
<dbReference type="Gene3D" id="3.40.190.150">
    <property type="entry name" value="Bordetella uptake gene, domain 1"/>
    <property type="match status" value="1"/>
</dbReference>
<evidence type="ECO:0000313" key="3">
    <source>
        <dbReference type="EMBL" id="GGJ43149.1"/>
    </source>
</evidence>
<reference evidence="3" key="2">
    <citation type="submission" date="2020-09" db="EMBL/GenBank/DDBJ databases">
        <authorList>
            <person name="Sun Q."/>
            <person name="Zhou Y."/>
        </authorList>
    </citation>
    <scope>NUCLEOTIDE SEQUENCE</scope>
    <source>
        <strain evidence="3">CGMCC 1.3617</strain>
    </source>
</reference>
<dbReference type="CDD" id="cd07012">
    <property type="entry name" value="PBP2_Bug_TTT"/>
    <property type="match status" value="1"/>
</dbReference>
<gene>
    <name evidence="3" type="ORF">GCM10011320_58330</name>
</gene>
<evidence type="ECO:0000313" key="4">
    <source>
        <dbReference type="Proteomes" id="UP000661507"/>
    </source>
</evidence>
<evidence type="ECO:0000256" key="1">
    <source>
        <dbReference type="ARBA" id="ARBA00006987"/>
    </source>
</evidence>
<evidence type="ECO:0000256" key="2">
    <source>
        <dbReference type="SAM" id="SignalP"/>
    </source>
</evidence>
<dbReference type="PANTHER" id="PTHR42928">
    <property type="entry name" value="TRICARBOXYLATE-BINDING PROTEIN"/>
    <property type="match status" value="1"/>
</dbReference>
<dbReference type="PIRSF" id="PIRSF017082">
    <property type="entry name" value="YflP"/>
    <property type="match status" value="1"/>
</dbReference>
<proteinExistence type="inferred from homology"/>
<dbReference type="SUPFAM" id="SSF53850">
    <property type="entry name" value="Periplasmic binding protein-like II"/>
    <property type="match status" value="1"/>
</dbReference>
<dbReference type="PANTHER" id="PTHR42928:SF5">
    <property type="entry name" value="BLR1237 PROTEIN"/>
    <property type="match status" value="1"/>
</dbReference>
<keyword evidence="4" id="KW-1185">Reference proteome</keyword>
<sequence>MHRRKQFPGFSRRILLGAAGASLAGRTMAQPGFPSRPLSIVVPYTAGSSSDILARLLAPHLGNELGQPVVVENRAGAGGTIGMGYVARSAPDGHTMALTSSSAGPINRALYRNLNFDPVRDVPLVYQTNLSTNALVVAGNSPFRTVADLVARARAQGQPSLQYFSPGNGTSQHLCGVLLAQSAPGRMEHIPYRGPAEGLTAVIGGEVSFGFASLSSIMGLLRDGRLRALGTTGANPIPSLPGVPTLASAGFPRFADLVVWTGLAVTRGTPDPVMRRLHAAIGAALATPAVQERFAQIGIEPAPAMTLAETEAFAERQVTLWTELVRDADLRAD</sequence>
<organism evidence="3 4">
    <name type="scientific">Neoroseomonas lacus</name>
    <dbReference type="NCBI Taxonomy" id="287609"/>
    <lineage>
        <taxon>Bacteria</taxon>
        <taxon>Pseudomonadati</taxon>
        <taxon>Pseudomonadota</taxon>
        <taxon>Alphaproteobacteria</taxon>
        <taxon>Acetobacterales</taxon>
        <taxon>Acetobacteraceae</taxon>
        <taxon>Neoroseomonas</taxon>
    </lineage>
</organism>
<name>A0A917L3N0_9PROT</name>
<dbReference type="AlphaFoldDB" id="A0A917L3N0"/>
<keyword evidence="2" id="KW-0732">Signal</keyword>